<reference evidence="8 9" key="1">
    <citation type="submission" date="2019-03" db="EMBL/GenBank/DDBJ databases">
        <title>Genomic Encyclopedia of Type Strains, Phase IV (KMG-IV): sequencing the most valuable type-strain genomes for metagenomic binning, comparative biology and taxonomic classification.</title>
        <authorList>
            <person name="Goeker M."/>
        </authorList>
    </citation>
    <scope>NUCLEOTIDE SEQUENCE [LARGE SCALE GENOMIC DNA]</scope>
    <source>
        <strain evidence="8 9">DSM 24629</strain>
    </source>
</reference>
<evidence type="ECO:0000256" key="2">
    <source>
        <dbReference type="ARBA" id="ARBA00008900"/>
    </source>
</evidence>
<dbReference type="EMBL" id="SMAL01000003">
    <property type="protein sequence ID" value="TCT15412.1"/>
    <property type="molecule type" value="Genomic_DNA"/>
</dbReference>
<dbReference type="PANTHER" id="PTHR12589:SF8">
    <property type="entry name" value="6-CARBOXY-5,6,7,8-TETRAHYDROPTERIN SYNTHASE"/>
    <property type="match status" value="1"/>
</dbReference>
<dbReference type="RefSeq" id="WP_132251081.1">
    <property type="nucleotide sequence ID" value="NZ_SMAL01000003.1"/>
</dbReference>
<comment type="caution">
    <text evidence="8">The sequence shown here is derived from an EMBL/GenBank/DDBJ whole genome shotgun (WGS) entry which is preliminary data.</text>
</comment>
<dbReference type="SUPFAM" id="SSF55620">
    <property type="entry name" value="Tetrahydrobiopterin biosynthesis enzymes-like"/>
    <property type="match status" value="1"/>
</dbReference>
<comment type="pathway">
    <text evidence="1 5">Purine metabolism; 7-cyano-7-deazaguanine biosynthesis.</text>
</comment>
<dbReference type="GO" id="GO:0046872">
    <property type="term" value="F:metal ion binding"/>
    <property type="evidence" value="ECO:0007669"/>
    <property type="project" value="UniProtKB-KW"/>
</dbReference>
<dbReference type="InterPro" id="IPR007115">
    <property type="entry name" value="6-PTP_synth/QueD"/>
</dbReference>
<dbReference type="GO" id="GO:0070497">
    <property type="term" value="F:6-carboxytetrahydropterin synthase activity"/>
    <property type="evidence" value="ECO:0007669"/>
    <property type="project" value="UniProtKB-EC"/>
</dbReference>
<dbReference type="InterPro" id="IPR038418">
    <property type="entry name" value="6-PTP_synth/QueD_sf"/>
</dbReference>
<keyword evidence="5 7" id="KW-0479">Metal-binding</keyword>
<dbReference type="UniPathway" id="UPA00391"/>
<dbReference type="NCBIfam" id="TIGR03367">
    <property type="entry name" value="queuosine_QueD"/>
    <property type="match status" value="1"/>
</dbReference>
<feature type="active site" description="Charge relay system" evidence="6">
    <location>
        <position position="129"/>
    </location>
</feature>
<dbReference type="AlphaFoldDB" id="A0A4R3ML51"/>
<dbReference type="PIRSF" id="PIRSF006113">
    <property type="entry name" value="PTP_synth"/>
    <property type="match status" value="1"/>
</dbReference>
<dbReference type="EC" id="4.-.-.-" evidence="5"/>
<evidence type="ECO:0000256" key="5">
    <source>
        <dbReference type="PIRNR" id="PIRNR006113"/>
    </source>
</evidence>
<evidence type="ECO:0000256" key="3">
    <source>
        <dbReference type="ARBA" id="ARBA00018141"/>
    </source>
</evidence>
<comment type="similarity">
    <text evidence="2 5">Belongs to the PTPS family. QueD subfamily.</text>
</comment>
<keyword evidence="5" id="KW-0456">Lyase</keyword>
<gene>
    <name evidence="8" type="ORF">EDC18_103117</name>
</gene>
<proteinExistence type="inferred from homology"/>
<comment type="catalytic activity">
    <reaction evidence="4 5">
        <text>7,8-dihydroneopterin 3'-triphosphate + H2O = 6-carboxy-5,6,7,8-tetrahydropterin + triphosphate + acetaldehyde + 2 H(+)</text>
        <dbReference type="Rhea" id="RHEA:27966"/>
        <dbReference type="ChEBI" id="CHEBI:15343"/>
        <dbReference type="ChEBI" id="CHEBI:15377"/>
        <dbReference type="ChEBI" id="CHEBI:15378"/>
        <dbReference type="ChEBI" id="CHEBI:18036"/>
        <dbReference type="ChEBI" id="CHEBI:58462"/>
        <dbReference type="ChEBI" id="CHEBI:61032"/>
        <dbReference type="EC" id="4.1.2.50"/>
    </reaction>
</comment>
<keyword evidence="9" id="KW-1185">Reference proteome</keyword>
<dbReference type="Pfam" id="PF01242">
    <property type="entry name" value="PTPS"/>
    <property type="match status" value="1"/>
</dbReference>
<feature type="binding site" evidence="7">
    <location>
        <position position="29"/>
    </location>
    <ligand>
        <name>Zn(2+)</name>
        <dbReference type="ChEBI" id="CHEBI:29105"/>
    </ligand>
</feature>
<sequence length="139" mass="16204">MYLLKTLHSFDSAHFLAGYDGKCKNIHGHRWTVEVEVQSETLIEEGQRKGMVVDFSDLKKDLKVLLDGFDHALIIERGTMRKETLSCLLEDDFYVIEVDFRPTAENFSAYFFKELEKKGYNVRRVVVYETPNNSAIFEK</sequence>
<accession>A0A4R3ML51</accession>
<organism evidence="8 9">
    <name type="scientific">Natranaerovirga pectinivora</name>
    <dbReference type="NCBI Taxonomy" id="682400"/>
    <lineage>
        <taxon>Bacteria</taxon>
        <taxon>Bacillati</taxon>
        <taxon>Bacillota</taxon>
        <taxon>Clostridia</taxon>
        <taxon>Lachnospirales</taxon>
        <taxon>Natranaerovirgaceae</taxon>
        <taxon>Natranaerovirga</taxon>
    </lineage>
</organism>
<protein>
    <recommendedName>
        <fullName evidence="3 5">6-carboxy-5,6,7,8-tetrahydropterin synthase</fullName>
        <ecNumber evidence="5">4.-.-.-</ecNumber>
    </recommendedName>
</protein>
<comment type="cofactor">
    <cofactor evidence="5 7">
        <name>Zn(2+)</name>
        <dbReference type="ChEBI" id="CHEBI:29105"/>
    </cofactor>
    <text evidence="5 7">Binds 1 zinc ion per subunit.</text>
</comment>
<feature type="active site" description="Charge relay system" evidence="6">
    <location>
        <position position="71"/>
    </location>
</feature>
<dbReference type="GO" id="GO:0008616">
    <property type="term" value="P:tRNA queuosine(34) biosynthetic process"/>
    <property type="evidence" value="ECO:0007669"/>
    <property type="project" value="UniProtKB-KW"/>
</dbReference>
<evidence type="ECO:0000313" key="8">
    <source>
        <dbReference type="EMBL" id="TCT15412.1"/>
    </source>
</evidence>
<name>A0A4R3ML51_9FIRM</name>
<feature type="active site" description="Proton acceptor" evidence="6">
    <location>
        <position position="23"/>
    </location>
</feature>
<feature type="binding site" evidence="7">
    <location>
        <position position="14"/>
    </location>
    <ligand>
        <name>Zn(2+)</name>
        <dbReference type="ChEBI" id="CHEBI:29105"/>
    </ligand>
</feature>
<evidence type="ECO:0000256" key="7">
    <source>
        <dbReference type="PIRSR" id="PIRSR006113-2"/>
    </source>
</evidence>
<dbReference type="PANTHER" id="PTHR12589">
    <property type="entry name" value="PYRUVOYL TETRAHYDROBIOPTERIN SYNTHASE"/>
    <property type="match status" value="1"/>
</dbReference>
<keyword evidence="5 7" id="KW-0862">Zinc</keyword>
<evidence type="ECO:0000256" key="6">
    <source>
        <dbReference type="PIRSR" id="PIRSR006113-1"/>
    </source>
</evidence>
<dbReference type="Proteomes" id="UP000294902">
    <property type="component" value="Unassembled WGS sequence"/>
</dbReference>
<keyword evidence="5" id="KW-0671">Queuosine biosynthesis</keyword>
<evidence type="ECO:0000256" key="1">
    <source>
        <dbReference type="ARBA" id="ARBA00005061"/>
    </source>
</evidence>
<dbReference type="OrthoDB" id="9804698at2"/>
<evidence type="ECO:0000313" key="9">
    <source>
        <dbReference type="Proteomes" id="UP000294902"/>
    </source>
</evidence>
<dbReference type="Gene3D" id="3.30.479.10">
    <property type="entry name" value="6-pyruvoyl tetrahydropterin synthase/QueD"/>
    <property type="match status" value="1"/>
</dbReference>
<evidence type="ECO:0000256" key="4">
    <source>
        <dbReference type="ARBA" id="ARBA00048807"/>
    </source>
</evidence>
<feature type="binding site" evidence="7">
    <location>
        <position position="27"/>
    </location>
    <ligand>
        <name>Zn(2+)</name>
        <dbReference type="ChEBI" id="CHEBI:29105"/>
    </ligand>
</feature>